<dbReference type="OrthoDB" id="3412323at2"/>
<reference evidence="5 6" key="1">
    <citation type="submission" date="2018-03" db="EMBL/GenBank/DDBJ databases">
        <title>Genomic Encyclopedia of Type Strains, Phase III (KMG-III): the genomes of soil and plant-associated and newly described type strains.</title>
        <authorList>
            <person name="Whitman W."/>
        </authorList>
    </citation>
    <scope>NUCLEOTIDE SEQUENCE [LARGE SCALE GENOMIC DNA]</scope>
    <source>
        <strain evidence="5 6">CGMCC 4.7104</strain>
    </source>
</reference>
<dbReference type="EMBL" id="PVNG01000006">
    <property type="protein sequence ID" value="PRX66098.1"/>
    <property type="molecule type" value="Genomic_DNA"/>
</dbReference>
<keyword evidence="2" id="KW-0119">Carbohydrate metabolism</keyword>
<evidence type="ECO:0000256" key="3">
    <source>
        <dbReference type="SAM" id="MobiDB-lite"/>
    </source>
</evidence>
<proteinExistence type="predicted"/>
<name>A0A2T0N283_9ACTN</name>
<dbReference type="PROSITE" id="PS50853">
    <property type="entry name" value="FN3"/>
    <property type="match status" value="1"/>
</dbReference>
<gene>
    <name evidence="5" type="ORF">B0I32_106234</name>
</gene>
<dbReference type="RefSeq" id="WP_146178177.1">
    <property type="nucleotide sequence ID" value="NZ_PVNG01000006.1"/>
</dbReference>
<keyword evidence="1" id="KW-0378">Hydrolase</keyword>
<evidence type="ECO:0000256" key="1">
    <source>
        <dbReference type="ARBA" id="ARBA00023295"/>
    </source>
</evidence>
<dbReference type="InterPro" id="IPR036116">
    <property type="entry name" value="FN3_sf"/>
</dbReference>
<evidence type="ECO:0000313" key="6">
    <source>
        <dbReference type="Proteomes" id="UP000238312"/>
    </source>
</evidence>
<keyword evidence="1" id="KW-0326">Glycosidase</keyword>
<comment type="caution">
    <text evidence="5">The sequence shown here is derived from an EMBL/GenBank/DDBJ whole genome shotgun (WGS) entry which is preliminary data.</text>
</comment>
<protein>
    <recommendedName>
        <fullName evidence="4">Fibronectin type-III domain-containing protein</fullName>
    </recommendedName>
</protein>
<sequence>MYELRLVAFAPNGPRLGLLPHPLSFEVGHPLNDVPAMTLQYSRHTLGAQLLAQPCEIALEWTDDGQMWTESPDARFLRIKRGTDVTDEAGVETFELPGYGWQLRKIVLFPGPAPLVDGKRAFTSATPGTILQTFLAEAQARGALPALDWTFTTTHDSAGQPWAKILTIYYQLGLDALTTLINLAEQSVIDFRMEGRTLHVYNADSALARDRTAAPRVDLLLGRDVFDAPDTGTLEDAANAVLIVGDEGFRKSYGSSAVLPWGRWENYIGQGGVSDEGTAFLLAEGSLLRAAQERVQHTREITPHGARWLPWRDYQPGDKIIAPASGGTLAPLRVRQITLTKDDKGTVGGNVVLNDRFLEQSIRLARRTAGIVGGSTASGGSGAQPAPPTPRGRTAAAPEGLIVDPIAYVDATGHAQGQITATWGPVLLDVNGEAVDIDSYELFMRENVVGAPWFLVATTEPDDTTATFSPLLVGEEYAFKVRATSQGVRGDFSDEYAVLIPDDVTPPPVPSAPTLTTRLGVIHVEWDGLGDGGEPMPADFHRARVWMQDPLNPGAAEVGYLQAAGSIVVTGQPYGALREFWLTAVDHAGNESAPSASVVIAAVQLVQGDAADESITTGAIVANAVTADKIDAGAVEAGHIAANAVTADKLEAVLTLATRIVAGAPAGARVELNEDGLAAFDASSQQTVSISSASGAVSIIGQLATGVLGRRIVVNPAGASDPEIRFYPGAGLNYARIWTDTEAAIRLYSGTSTDGTRRSEVIQQGDEWRMHMVQSSDGLAGGGYMFAQPDQLEVGFNDIAGRLNRWLFTNGGGSSASGYTTFRGTFTYEATGAGLVMFGRSLPAAGGAASSYFVGFSVTLQSTPRLNITADSPVPARLAFHIASPGPSGFTLRSSETASGTTFNVLLHVWAWRQHGVS</sequence>
<keyword evidence="6" id="KW-1185">Reference proteome</keyword>
<feature type="region of interest" description="Disordered" evidence="3">
    <location>
        <begin position="373"/>
        <end position="394"/>
    </location>
</feature>
<feature type="compositionally biased region" description="Gly residues" evidence="3">
    <location>
        <begin position="373"/>
        <end position="382"/>
    </location>
</feature>
<dbReference type="InterPro" id="IPR013783">
    <property type="entry name" value="Ig-like_fold"/>
</dbReference>
<evidence type="ECO:0000259" key="4">
    <source>
        <dbReference type="PROSITE" id="PS50853"/>
    </source>
</evidence>
<accession>A0A2T0N283</accession>
<feature type="domain" description="Fibronectin type-III" evidence="4">
    <location>
        <begin position="405"/>
        <end position="503"/>
    </location>
</feature>
<evidence type="ECO:0000256" key="2">
    <source>
        <dbReference type="ARBA" id="ARBA00023326"/>
    </source>
</evidence>
<dbReference type="GO" id="GO:0016798">
    <property type="term" value="F:hydrolase activity, acting on glycosyl bonds"/>
    <property type="evidence" value="ECO:0007669"/>
    <property type="project" value="UniProtKB-KW"/>
</dbReference>
<dbReference type="GO" id="GO:0000272">
    <property type="term" value="P:polysaccharide catabolic process"/>
    <property type="evidence" value="ECO:0007669"/>
    <property type="project" value="UniProtKB-KW"/>
</dbReference>
<dbReference type="AlphaFoldDB" id="A0A2T0N283"/>
<organism evidence="5 6">
    <name type="scientific">Nonomuraea fuscirosea</name>
    <dbReference type="NCBI Taxonomy" id="1291556"/>
    <lineage>
        <taxon>Bacteria</taxon>
        <taxon>Bacillati</taxon>
        <taxon>Actinomycetota</taxon>
        <taxon>Actinomycetes</taxon>
        <taxon>Streptosporangiales</taxon>
        <taxon>Streptosporangiaceae</taxon>
        <taxon>Nonomuraea</taxon>
    </lineage>
</organism>
<dbReference type="Proteomes" id="UP000238312">
    <property type="component" value="Unassembled WGS sequence"/>
</dbReference>
<dbReference type="InterPro" id="IPR003961">
    <property type="entry name" value="FN3_dom"/>
</dbReference>
<dbReference type="SUPFAM" id="SSF49265">
    <property type="entry name" value="Fibronectin type III"/>
    <property type="match status" value="1"/>
</dbReference>
<dbReference type="Gene3D" id="2.60.40.10">
    <property type="entry name" value="Immunoglobulins"/>
    <property type="match status" value="1"/>
</dbReference>
<dbReference type="CDD" id="cd00063">
    <property type="entry name" value="FN3"/>
    <property type="match status" value="1"/>
</dbReference>
<evidence type="ECO:0000313" key="5">
    <source>
        <dbReference type="EMBL" id="PRX66098.1"/>
    </source>
</evidence>
<keyword evidence="2" id="KW-0624">Polysaccharide degradation</keyword>